<proteinExistence type="predicted"/>
<keyword evidence="3" id="KW-1185">Reference proteome</keyword>
<dbReference type="InterPro" id="IPR039145">
    <property type="entry name" value="Ribosomal_mL40_metazoa/plant"/>
</dbReference>
<comment type="caution">
    <text evidence="2">The sequence shown here is derived from an EMBL/GenBank/DDBJ whole genome shotgun (WGS) entry which is preliminary data.</text>
</comment>
<feature type="compositionally biased region" description="Basic residues" evidence="1">
    <location>
        <begin position="145"/>
        <end position="155"/>
    </location>
</feature>
<feature type="region of interest" description="Disordered" evidence="1">
    <location>
        <begin position="118"/>
        <end position="155"/>
    </location>
</feature>
<evidence type="ECO:0000256" key="1">
    <source>
        <dbReference type="SAM" id="MobiDB-lite"/>
    </source>
</evidence>
<dbReference type="Gene3D" id="6.10.250.3440">
    <property type="match status" value="1"/>
</dbReference>
<gene>
    <name evidence="2" type="ORF">WJX75_005556</name>
</gene>
<accession>A0ABR2YTM2</accession>
<dbReference type="EMBL" id="JALJOT010000005">
    <property type="protein sequence ID" value="KAK9915170.1"/>
    <property type="molecule type" value="Genomic_DNA"/>
</dbReference>
<dbReference type="Proteomes" id="UP001491310">
    <property type="component" value="Unassembled WGS sequence"/>
</dbReference>
<dbReference type="PANTHER" id="PTHR13359">
    <property type="entry name" value="39S RIBOSOMAL PROTEIN L40, MITOCHONDRIAL"/>
    <property type="match status" value="1"/>
</dbReference>
<evidence type="ECO:0000313" key="2">
    <source>
        <dbReference type="EMBL" id="KAK9915170.1"/>
    </source>
</evidence>
<organism evidence="2 3">
    <name type="scientific">Coccomyxa subellipsoidea</name>
    <dbReference type="NCBI Taxonomy" id="248742"/>
    <lineage>
        <taxon>Eukaryota</taxon>
        <taxon>Viridiplantae</taxon>
        <taxon>Chlorophyta</taxon>
        <taxon>core chlorophytes</taxon>
        <taxon>Trebouxiophyceae</taxon>
        <taxon>Trebouxiophyceae incertae sedis</taxon>
        <taxon>Coccomyxaceae</taxon>
        <taxon>Coccomyxa</taxon>
    </lineage>
</organism>
<dbReference type="PANTHER" id="PTHR13359:SF2">
    <property type="entry name" value="LARGE RIBOSOMAL SUBUNIT PROTEIN ML40"/>
    <property type="match status" value="1"/>
</dbReference>
<reference evidence="2 3" key="1">
    <citation type="journal article" date="2024" name="Nat. Commun.">
        <title>Phylogenomics reveals the evolutionary origins of lichenization in chlorophyte algae.</title>
        <authorList>
            <person name="Puginier C."/>
            <person name="Libourel C."/>
            <person name="Otte J."/>
            <person name="Skaloud P."/>
            <person name="Haon M."/>
            <person name="Grisel S."/>
            <person name="Petersen M."/>
            <person name="Berrin J.G."/>
            <person name="Delaux P.M."/>
            <person name="Dal Grande F."/>
            <person name="Keller J."/>
        </authorList>
    </citation>
    <scope>NUCLEOTIDE SEQUENCE [LARGE SCALE GENOMIC DNA]</scope>
    <source>
        <strain evidence="2 3">SAG 216-7</strain>
    </source>
</reference>
<sequence>MLAFRTGKELARRISCCKSFEFYRISVSGFAKKTEEAAAGRDFKTPRLLKILEELTEDEMPKLSPEDEQLWKTATKEYNKLKMMQHRAWQTDLSVKLQLKNAALAALPEDLRKQADRLDTERVPLNRQVFTHTPPIPGFNQQSRAGKRKRGQSGR</sequence>
<protein>
    <submittedName>
        <fullName evidence="2">Uncharacterized protein</fullName>
    </submittedName>
</protein>
<name>A0ABR2YTM2_9CHLO</name>
<evidence type="ECO:0000313" key="3">
    <source>
        <dbReference type="Proteomes" id="UP001491310"/>
    </source>
</evidence>